<evidence type="ECO:0000313" key="3">
    <source>
        <dbReference type="EMBL" id="RPE14410.1"/>
    </source>
</evidence>
<sequence length="308" mass="34250">MLQIRILTALLLIAPAAMAQDDLGAIFGKDSVRRDPVIATFKSTRIINAQSNETLARGDLDFRVAHRFGDIGGANGGASTFFGIDNSTDIRIAFEYGITNRLTAGVSRAKGSGAFSQLYEVLGKFKLLQQTMDNRVPLAVTLFGNAVVTSMKSNTDKEAVNYFDKFSSRMTYTAQAVIARKFGDRFSLALLPSYVHRNKVGYMDMNDMFALGVGGRLRFSKRVALVVDYFVPFRDEASKDYYKTQGIEFFNPLGVGVEIETGGHVFHLNFTNSTATLENQFIPETTTSWLQGQFRWGFNISRRFSLGR</sequence>
<proteinExistence type="predicted"/>
<keyword evidence="1" id="KW-0732">Signal</keyword>
<dbReference type="Pfam" id="PF19089">
    <property type="entry name" value="DUF5777"/>
    <property type="match status" value="1"/>
</dbReference>
<keyword evidence="4" id="KW-1185">Reference proteome</keyword>
<feature type="domain" description="DUF5777" evidence="2">
    <location>
        <begin position="41"/>
        <end position="304"/>
    </location>
</feature>
<dbReference type="AlphaFoldDB" id="A0A3N4QEQ9"/>
<feature type="signal peptide" evidence="1">
    <location>
        <begin position="1"/>
        <end position="19"/>
    </location>
</feature>
<feature type="chain" id="PRO_5018066484" description="DUF5777 domain-containing protein" evidence="1">
    <location>
        <begin position="20"/>
        <end position="308"/>
    </location>
</feature>
<organism evidence="3 4">
    <name type="scientific">Chitinophaga lutea</name>
    <dbReference type="NCBI Taxonomy" id="2488634"/>
    <lineage>
        <taxon>Bacteria</taxon>
        <taxon>Pseudomonadati</taxon>
        <taxon>Bacteroidota</taxon>
        <taxon>Chitinophagia</taxon>
        <taxon>Chitinophagales</taxon>
        <taxon>Chitinophagaceae</taxon>
        <taxon>Chitinophaga</taxon>
    </lineage>
</organism>
<dbReference type="Proteomes" id="UP000278351">
    <property type="component" value="Unassembled WGS sequence"/>
</dbReference>
<comment type="caution">
    <text evidence="3">The sequence shown here is derived from an EMBL/GenBank/DDBJ whole genome shotgun (WGS) entry which is preliminary data.</text>
</comment>
<protein>
    <recommendedName>
        <fullName evidence="2">DUF5777 domain-containing protein</fullName>
    </recommendedName>
</protein>
<gene>
    <name evidence="3" type="ORF">EGT74_10965</name>
</gene>
<name>A0A3N4QEQ9_9BACT</name>
<dbReference type="EMBL" id="RPDH01000001">
    <property type="protein sequence ID" value="RPE14410.1"/>
    <property type="molecule type" value="Genomic_DNA"/>
</dbReference>
<evidence type="ECO:0000313" key="4">
    <source>
        <dbReference type="Proteomes" id="UP000278351"/>
    </source>
</evidence>
<accession>A0A3N4QEQ9</accession>
<dbReference type="OrthoDB" id="1117410at2"/>
<evidence type="ECO:0000259" key="2">
    <source>
        <dbReference type="Pfam" id="PF19089"/>
    </source>
</evidence>
<dbReference type="InterPro" id="IPR045916">
    <property type="entry name" value="DUF5777"/>
</dbReference>
<evidence type="ECO:0000256" key="1">
    <source>
        <dbReference type="SAM" id="SignalP"/>
    </source>
</evidence>
<reference evidence="3 4" key="1">
    <citation type="submission" date="2018-11" db="EMBL/GenBank/DDBJ databases">
        <title>Chitinophaga lutea sp.nov., isolate from arsenic contaminated soil.</title>
        <authorList>
            <person name="Zong Y."/>
        </authorList>
    </citation>
    <scope>NUCLEOTIDE SEQUENCE [LARGE SCALE GENOMIC DNA]</scope>
    <source>
        <strain evidence="3 4">ZY74</strain>
    </source>
</reference>